<gene>
    <name evidence="1" type="ORF">DHETER_LOCUS3471</name>
</gene>
<keyword evidence="2" id="KW-1185">Reference proteome</keyword>
<feature type="non-terminal residue" evidence="1">
    <location>
        <position position="1"/>
    </location>
</feature>
<protein>
    <submittedName>
        <fullName evidence="1">496_t:CDS:1</fullName>
    </submittedName>
</protein>
<reference evidence="1" key="1">
    <citation type="submission" date="2021-06" db="EMBL/GenBank/DDBJ databases">
        <authorList>
            <person name="Kallberg Y."/>
            <person name="Tangrot J."/>
            <person name="Rosling A."/>
        </authorList>
    </citation>
    <scope>NUCLEOTIDE SEQUENCE</scope>
    <source>
        <strain evidence="1">IL203A</strain>
    </source>
</reference>
<organism evidence="1 2">
    <name type="scientific">Dentiscutata heterogama</name>
    <dbReference type="NCBI Taxonomy" id="1316150"/>
    <lineage>
        <taxon>Eukaryota</taxon>
        <taxon>Fungi</taxon>
        <taxon>Fungi incertae sedis</taxon>
        <taxon>Mucoromycota</taxon>
        <taxon>Glomeromycotina</taxon>
        <taxon>Glomeromycetes</taxon>
        <taxon>Diversisporales</taxon>
        <taxon>Gigasporaceae</taxon>
        <taxon>Dentiscutata</taxon>
    </lineage>
</organism>
<dbReference type="EMBL" id="CAJVPU010003011">
    <property type="protein sequence ID" value="CAG8511363.1"/>
    <property type="molecule type" value="Genomic_DNA"/>
</dbReference>
<comment type="caution">
    <text evidence="1">The sequence shown here is derived from an EMBL/GenBank/DDBJ whole genome shotgun (WGS) entry which is preliminary data.</text>
</comment>
<proteinExistence type="predicted"/>
<name>A0ACA9L5A8_9GLOM</name>
<dbReference type="Proteomes" id="UP000789702">
    <property type="component" value="Unassembled WGS sequence"/>
</dbReference>
<evidence type="ECO:0000313" key="1">
    <source>
        <dbReference type="EMBL" id="CAG8511363.1"/>
    </source>
</evidence>
<accession>A0ACA9L5A8</accession>
<evidence type="ECO:0000313" key="2">
    <source>
        <dbReference type="Proteomes" id="UP000789702"/>
    </source>
</evidence>
<sequence>SGYWRPDSVDLRKAQDGLAIVNNILVHLRSAAYRLDEIIKNLRRYENSLFDVNADLESIFIVTKRDFNYLLNSVEVLQRSHLSL</sequence>